<accession>A0AAV0VXN0</accession>
<dbReference type="AlphaFoldDB" id="A0AAV0VXN0"/>
<evidence type="ECO:0000313" key="1">
    <source>
        <dbReference type="EMBL" id="CAI6347962.1"/>
    </source>
</evidence>
<keyword evidence="2" id="KW-1185">Reference proteome</keyword>
<protein>
    <submittedName>
        <fullName evidence="1">Uncharacterized protein</fullName>
    </submittedName>
</protein>
<comment type="caution">
    <text evidence="1">The sequence shown here is derived from an EMBL/GenBank/DDBJ whole genome shotgun (WGS) entry which is preliminary data.</text>
</comment>
<organism evidence="1 2">
    <name type="scientific">Macrosiphum euphorbiae</name>
    <name type="common">potato aphid</name>
    <dbReference type="NCBI Taxonomy" id="13131"/>
    <lineage>
        <taxon>Eukaryota</taxon>
        <taxon>Metazoa</taxon>
        <taxon>Ecdysozoa</taxon>
        <taxon>Arthropoda</taxon>
        <taxon>Hexapoda</taxon>
        <taxon>Insecta</taxon>
        <taxon>Pterygota</taxon>
        <taxon>Neoptera</taxon>
        <taxon>Paraneoptera</taxon>
        <taxon>Hemiptera</taxon>
        <taxon>Sternorrhyncha</taxon>
        <taxon>Aphidomorpha</taxon>
        <taxon>Aphidoidea</taxon>
        <taxon>Aphididae</taxon>
        <taxon>Macrosiphini</taxon>
        <taxon>Macrosiphum</taxon>
    </lineage>
</organism>
<dbReference type="Proteomes" id="UP001160148">
    <property type="component" value="Unassembled WGS sequence"/>
</dbReference>
<reference evidence="1 2" key="1">
    <citation type="submission" date="2023-01" db="EMBL/GenBank/DDBJ databases">
        <authorList>
            <person name="Whitehead M."/>
        </authorList>
    </citation>
    <scope>NUCLEOTIDE SEQUENCE [LARGE SCALE GENOMIC DNA]</scope>
</reference>
<sequence>MYSDSLFGNQKTNPDFLTDYPDIQANFKPECLVCPGCLGWDDNRAYYGDGLATANRIGATSPSVYYYVGYAWPIYP</sequence>
<evidence type="ECO:0000313" key="2">
    <source>
        <dbReference type="Proteomes" id="UP001160148"/>
    </source>
</evidence>
<dbReference type="EMBL" id="CARXXK010000001">
    <property type="protein sequence ID" value="CAI6347962.1"/>
    <property type="molecule type" value="Genomic_DNA"/>
</dbReference>
<gene>
    <name evidence="1" type="ORF">MEUPH1_LOCUS4686</name>
</gene>
<proteinExistence type="predicted"/>
<name>A0AAV0VXN0_9HEMI</name>